<gene>
    <name evidence="2" type="ORF">ILEXP_LOCUS1348</name>
</gene>
<dbReference type="PANTHER" id="PTHR35459:SF2">
    <property type="entry name" value="T1N6.14 PROTEIN"/>
    <property type="match status" value="1"/>
</dbReference>
<dbReference type="EMBL" id="CAUOFW020000447">
    <property type="protein sequence ID" value="CAK9134418.1"/>
    <property type="molecule type" value="Genomic_DNA"/>
</dbReference>
<comment type="caution">
    <text evidence="2">The sequence shown here is derived from an EMBL/GenBank/DDBJ whole genome shotgun (WGS) entry which is preliminary data.</text>
</comment>
<feature type="compositionally biased region" description="Polar residues" evidence="1">
    <location>
        <begin position="1"/>
        <end position="11"/>
    </location>
</feature>
<reference evidence="2 3" key="1">
    <citation type="submission" date="2024-02" db="EMBL/GenBank/DDBJ databases">
        <authorList>
            <person name="Vignale AGUSTIN F."/>
            <person name="Sosa J E."/>
            <person name="Modenutti C."/>
        </authorList>
    </citation>
    <scope>NUCLEOTIDE SEQUENCE [LARGE SCALE GENOMIC DNA]</scope>
</reference>
<keyword evidence="3" id="KW-1185">Reference proteome</keyword>
<proteinExistence type="predicted"/>
<name>A0ABC8QNZ1_9AQUA</name>
<accession>A0ABC8QNZ1</accession>
<dbReference type="Proteomes" id="UP001642360">
    <property type="component" value="Unassembled WGS sequence"/>
</dbReference>
<feature type="region of interest" description="Disordered" evidence="1">
    <location>
        <begin position="95"/>
        <end position="139"/>
    </location>
</feature>
<evidence type="ECO:0000313" key="3">
    <source>
        <dbReference type="Proteomes" id="UP001642360"/>
    </source>
</evidence>
<feature type="region of interest" description="Disordered" evidence="1">
    <location>
        <begin position="1"/>
        <end position="26"/>
    </location>
</feature>
<evidence type="ECO:0000256" key="1">
    <source>
        <dbReference type="SAM" id="MobiDB-lite"/>
    </source>
</evidence>
<sequence>MEEPKASQTMAPNLPPQPPQSNKRPLDNIAHFQNSNYYKIRAVVKDLRPHFLEVLRTPDFQKCKAANDIQEKMKLLMDLYKEMTAETVINVPGLPLSGEIQEGQKPKEQHQDLQSTEQPPPDRVDKPVRLGNVSDKQRSEHVQMQGTYVVGGSAFGWNFITYPGSNAVYYGRTKESFRAANVLPP</sequence>
<protein>
    <submittedName>
        <fullName evidence="2">Uncharacterized protein</fullName>
    </submittedName>
</protein>
<dbReference type="AlphaFoldDB" id="A0ABC8QNZ1"/>
<organism evidence="2 3">
    <name type="scientific">Ilex paraguariensis</name>
    <name type="common">yerba mate</name>
    <dbReference type="NCBI Taxonomy" id="185542"/>
    <lineage>
        <taxon>Eukaryota</taxon>
        <taxon>Viridiplantae</taxon>
        <taxon>Streptophyta</taxon>
        <taxon>Embryophyta</taxon>
        <taxon>Tracheophyta</taxon>
        <taxon>Spermatophyta</taxon>
        <taxon>Magnoliopsida</taxon>
        <taxon>eudicotyledons</taxon>
        <taxon>Gunneridae</taxon>
        <taxon>Pentapetalae</taxon>
        <taxon>asterids</taxon>
        <taxon>campanulids</taxon>
        <taxon>Aquifoliales</taxon>
        <taxon>Aquifoliaceae</taxon>
        <taxon>Ilex</taxon>
    </lineage>
</organism>
<dbReference type="PANTHER" id="PTHR35459">
    <property type="entry name" value="T1N6.14 PROTEIN"/>
    <property type="match status" value="1"/>
</dbReference>
<evidence type="ECO:0000313" key="2">
    <source>
        <dbReference type="EMBL" id="CAK9134418.1"/>
    </source>
</evidence>
<feature type="compositionally biased region" description="Basic and acidic residues" evidence="1">
    <location>
        <begin position="102"/>
        <end position="111"/>
    </location>
</feature>